<proteinExistence type="predicted"/>
<sequence length="70" mass="7656">MGVVSDFNPYQSVLPGIYPVQFFNMVRGVYNVCMVLASGNNIKGKAYCSFSECYVCNCFVSYTISGSAIT</sequence>
<dbReference type="AlphaFoldDB" id="A0A6M3KHH3"/>
<name>A0A6M3KHH3_9ZZZZ</name>
<dbReference type="EMBL" id="MT142454">
    <property type="protein sequence ID" value="QJA81302.1"/>
    <property type="molecule type" value="Genomic_DNA"/>
</dbReference>
<dbReference type="EMBL" id="MT141475">
    <property type="protein sequence ID" value="QJA62589.1"/>
    <property type="molecule type" value="Genomic_DNA"/>
</dbReference>
<accession>A0A6M3KHH3</accession>
<reference evidence="2" key="1">
    <citation type="submission" date="2020-03" db="EMBL/GenBank/DDBJ databases">
        <title>The deep terrestrial virosphere.</title>
        <authorList>
            <person name="Holmfeldt K."/>
            <person name="Nilsson E."/>
            <person name="Simone D."/>
            <person name="Lopez-Fernandez M."/>
            <person name="Wu X."/>
            <person name="de Brujin I."/>
            <person name="Lundin D."/>
            <person name="Andersson A."/>
            <person name="Bertilsson S."/>
            <person name="Dopson M."/>
        </authorList>
    </citation>
    <scope>NUCLEOTIDE SEQUENCE</scope>
    <source>
        <strain evidence="2">MM415A00556</strain>
        <strain evidence="1">MM415B00751</strain>
    </source>
</reference>
<evidence type="ECO:0000313" key="2">
    <source>
        <dbReference type="EMBL" id="QJA81302.1"/>
    </source>
</evidence>
<organism evidence="2">
    <name type="scientific">viral metagenome</name>
    <dbReference type="NCBI Taxonomy" id="1070528"/>
    <lineage>
        <taxon>unclassified sequences</taxon>
        <taxon>metagenomes</taxon>
        <taxon>organismal metagenomes</taxon>
    </lineage>
</organism>
<gene>
    <name evidence="2" type="ORF">MM415A00556_0022</name>
    <name evidence="1" type="ORF">MM415B00751_0025</name>
</gene>
<protein>
    <submittedName>
        <fullName evidence="2">Uncharacterized protein</fullName>
    </submittedName>
</protein>
<evidence type="ECO:0000313" key="1">
    <source>
        <dbReference type="EMBL" id="QJA62589.1"/>
    </source>
</evidence>